<protein>
    <recommendedName>
        <fullName evidence="7">C-type lectin domain-containing protein</fullName>
    </recommendedName>
</protein>
<dbReference type="SUPFAM" id="SSF56436">
    <property type="entry name" value="C-type lectin-like"/>
    <property type="match status" value="1"/>
</dbReference>
<evidence type="ECO:0000259" key="4">
    <source>
        <dbReference type="PROSITE" id="PS51352"/>
    </source>
</evidence>
<reference evidence="5" key="1">
    <citation type="submission" date="2021-03" db="EMBL/GenBank/DDBJ databases">
        <authorList>
            <person name="Bekaert M."/>
        </authorList>
    </citation>
    <scope>NUCLEOTIDE SEQUENCE</scope>
</reference>
<dbReference type="Gene3D" id="3.10.100.10">
    <property type="entry name" value="Mannose-Binding Protein A, subunit A"/>
    <property type="match status" value="1"/>
</dbReference>
<dbReference type="PROSITE" id="PS51352">
    <property type="entry name" value="THIOREDOXIN_2"/>
    <property type="match status" value="1"/>
</dbReference>
<feature type="domain" description="Thioredoxin" evidence="4">
    <location>
        <begin position="204"/>
        <end position="348"/>
    </location>
</feature>
<feature type="transmembrane region" description="Helical" evidence="2">
    <location>
        <begin position="339"/>
        <end position="357"/>
    </location>
</feature>
<feature type="region of interest" description="Disordered" evidence="1">
    <location>
        <begin position="101"/>
        <end position="139"/>
    </location>
</feature>
<accession>A0A8S3QP41</accession>
<evidence type="ECO:0000313" key="6">
    <source>
        <dbReference type="Proteomes" id="UP000683360"/>
    </source>
</evidence>
<dbReference type="InterPro" id="IPR042418">
    <property type="entry name" value="TXNDC15"/>
</dbReference>
<dbReference type="InterPro" id="IPR036249">
    <property type="entry name" value="Thioredoxin-like_sf"/>
</dbReference>
<evidence type="ECO:0000256" key="1">
    <source>
        <dbReference type="SAM" id="MobiDB-lite"/>
    </source>
</evidence>
<dbReference type="EMBL" id="CAJPWZ010000514">
    <property type="protein sequence ID" value="CAG2195297.1"/>
    <property type="molecule type" value="Genomic_DNA"/>
</dbReference>
<dbReference type="GO" id="GO:0060271">
    <property type="term" value="P:cilium assembly"/>
    <property type="evidence" value="ECO:0007669"/>
    <property type="project" value="TreeGrafter"/>
</dbReference>
<name>A0A8S3QP41_MYTED</name>
<dbReference type="GO" id="GO:0005929">
    <property type="term" value="C:cilium"/>
    <property type="evidence" value="ECO:0007669"/>
    <property type="project" value="TreeGrafter"/>
</dbReference>
<dbReference type="PANTHER" id="PTHR14684">
    <property type="entry name" value="THIOREDOXIN DOMAIN-CONTAINING PROTEIN 15"/>
    <property type="match status" value="1"/>
</dbReference>
<proteinExistence type="predicted"/>
<keyword evidence="2" id="KW-1133">Transmembrane helix</keyword>
<evidence type="ECO:0000259" key="3">
    <source>
        <dbReference type="PROSITE" id="PS50041"/>
    </source>
</evidence>
<dbReference type="InterPro" id="IPR013766">
    <property type="entry name" value="Thioredoxin_domain"/>
</dbReference>
<dbReference type="Pfam" id="PF00085">
    <property type="entry name" value="Thioredoxin"/>
    <property type="match status" value="1"/>
</dbReference>
<dbReference type="InterPro" id="IPR016186">
    <property type="entry name" value="C-type_lectin-like/link_sf"/>
</dbReference>
<evidence type="ECO:0008006" key="7">
    <source>
        <dbReference type="Google" id="ProtNLM"/>
    </source>
</evidence>
<dbReference type="Pfam" id="PF00059">
    <property type="entry name" value="Lectin_C"/>
    <property type="match status" value="1"/>
</dbReference>
<dbReference type="Gene3D" id="3.40.30.10">
    <property type="entry name" value="Glutaredoxin"/>
    <property type="match status" value="1"/>
</dbReference>
<dbReference type="InterPro" id="IPR016187">
    <property type="entry name" value="CTDL_fold"/>
</dbReference>
<feature type="domain" description="C-type lectin" evidence="3">
    <location>
        <begin position="1"/>
        <end position="62"/>
    </location>
</feature>
<dbReference type="Proteomes" id="UP000683360">
    <property type="component" value="Unassembled WGS sequence"/>
</dbReference>
<keyword evidence="6" id="KW-1185">Reference proteome</keyword>
<gene>
    <name evidence="5" type="ORF">MEDL_10253</name>
</gene>
<dbReference type="PROSITE" id="PS50041">
    <property type="entry name" value="C_TYPE_LECTIN_2"/>
    <property type="match status" value="1"/>
</dbReference>
<evidence type="ECO:0000256" key="2">
    <source>
        <dbReference type="SAM" id="Phobius"/>
    </source>
</evidence>
<organism evidence="5 6">
    <name type="scientific">Mytilus edulis</name>
    <name type="common">Blue mussel</name>
    <dbReference type="NCBI Taxonomy" id="6550"/>
    <lineage>
        <taxon>Eukaryota</taxon>
        <taxon>Metazoa</taxon>
        <taxon>Spiralia</taxon>
        <taxon>Lophotrochozoa</taxon>
        <taxon>Mollusca</taxon>
        <taxon>Bivalvia</taxon>
        <taxon>Autobranchia</taxon>
        <taxon>Pteriomorphia</taxon>
        <taxon>Mytilida</taxon>
        <taxon>Mytiloidea</taxon>
        <taxon>Mytilidae</taxon>
        <taxon>Mytilinae</taxon>
        <taxon>Mytilus</taxon>
    </lineage>
</organism>
<sequence length="380" mass="43086">MYIGLNDLVTEGTFHWIANGKQATYFNWGPTQPNNRGGNENCVAMRVDPVIGFNYSWTDGPCTTVYSENLQNDRTDVKAEILQNNEETGSILTVDVGQGVDKMDIDTEGGNPDLSQNEDITQKNEDTSEEIKEKESGSSFSFGSILKSFVDPIFEESEKKHNEEPEKENVTAVKNESVVQNETSIGILEIPLIDRDLNRTEKKTKFKCISRNMTLENITSEVQIINNTRLLQILNFEENDTLSDCVLVMFYAPWCRFCSKVAPSYNALARAFPELDVVAVDAAHFSNLNARFGTVSRKFDNLVSFVKNHTGMEPDISVNITDDDYTRPLPSVPADETDYLLWISWLFVVIFVSVVFVRSSYGQLYINKVKILWQEHQHIE</sequence>
<feature type="compositionally biased region" description="Basic and acidic residues" evidence="1">
    <location>
        <begin position="120"/>
        <end position="136"/>
    </location>
</feature>
<dbReference type="PANTHER" id="PTHR14684:SF2">
    <property type="entry name" value="THIOREDOXIN DOMAIN-CONTAINING PROTEIN 15"/>
    <property type="match status" value="1"/>
</dbReference>
<keyword evidence="2" id="KW-0472">Membrane</keyword>
<comment type="caution">
    <text evidence="5">The sequence shown here is derived from an EMBL/GenBank/DDBJ whole genome shotgun (WGS) entry which is preliminary data.</text>
</comment>
<dbReference type="SUPFAM" id="SSF52833">
    <property type="entry name" value="Thioredoxin-like"/>
    <property type="match status" value="1"/>
</dbReference>
<dbReference type="InterPro" id="IPR001304">
    <property type="entry name" value="C-type_lectin-like"/>
</dbReference>
<dbReference type="OrthoDB" id="1899781at2759"/>
<keyword evidence="2" id="KW-0812">Transmembrane</keyword>
<dbReference type="AlphaFoldDB" id="A0A8S3QP41"/>
<evidence type="ECO:0000313" key="5">
    <source>
        <dbReference type="EMBL" id="CAG2195297.1"/>
    </source>
</evidence>